<dbReference type="PANTHER" id="PTHR28062:SF1">
    <property type="entry name" value="TRANSMEMBRANE PROTEIN"/>
    <property type="match status" value="1"/>
</dbReference>
<comment type="caution">
    <text evidence="2">The sequence shown here is derived from an EMBL/GenBank/DDBJ whole genome shotgun (WGS) entry which is preliminary data.</text>
</comment>
<dbReference type="Proteomes" id="UP001378960">
    <property type="component" value="Unassembled WGS sequence"/>
</dbReference>
<dbReference type="EMBL" id="BTGB01000004">
    <property type="protein sequence ID" value="GMM46737.1"/>
    <property type="molecule type" value="Genomic_DNA"/>
</dbReference>
<dbReference type="GO" id="GO:0006813">
    <property type="term" value="P:potassium ion transport"/>
    <property type="evidence" value="ECO:0007669"/>
    <property type="project" value="TreeGrafter"/>
</dbReference>
<protein>
    <submittedName>
        <fullName evidence="2">Mrx19 protein</fullName>
    </submittedName>
</protein>
<reference evidence="2 3" key="1">
    <citation type="journal article" date="2023" name="Elife">
        <title>Identification of key yeast species and microbe-microbe interactions impacting larval growth of Drosophila in the wild.</title>
        <authorList>
            <person name="Mure A."/>
            <person name="Sugiura Y."/>
            <person name="Maeda R."/>
            <person name="Honda K."/>
            <person name="Sakurai N."/>
            <person name="Takahashi Y."/>
            <person name="Watada M."/>
            <person name="Katoh T."/>
            <person name="Gotoh A."/>
            <person name="Gotoh Y."/>
            <person name="Taniguchi I."/>
            <person name="Nakamura K."/>
            <person name="Hayashi T."/>
            <person name="Katayama T."/>
            <person name="Uemura T."/>
            <person name="Hattori Y."/>
        </authorList>
    </citation>
    <scope>NUCLEOTIDE SEQUENCE [LARGE SCALE GENOMIC DNA]</scope>
    <source>
        <strain evidence="2 3">PK-24</strain>
    </source>
</reference>
<proteinExistence type="predicted"/>
<keyword evidence="1" id="KW-0812">Transmembrane</keyword>
<evidence type="ECO:0000313" key="3">
    <source>
        <dbReference type="Proteomes" id="UP001378960"/>
    </source>
</evidence>
<evidence type="ECO:0000313" key="2">
    <source>
        <dbReference type="EMBL" id="GMM46737.1"/>
    </source>
</evidence>
<keyword evidence="1" id="KW-0472">Membrane</keyword>
<dbReference type="Pfam" id="PF10173">
    <property type="entry name" value="Mit_KHE1"/>
    <property type="match status" value="1"/>
</dbReference>
<feature type="transmembrane region" description="Helical" evidence="1">
    <location>
        <begin position="199"/>
        <end position="218"/>
    </location>
</feature>
<evidence type="ECO:0000256" key="1">
    <source>
        <dbReference type="SAM" id="Phobius"/>
    </source>
</evidence>
<dbReference type="GO" id="GO:0005743">
    <property type="term" value="C:mitochondrial inner membrane"/>
    <property type="evidence" value="ECO:0007669"/>
    <property type="project" value="TreeGrafter"/>
</dbReference>
<accession>A0AAV5R6T6</accession>
<dbReference type="GO" id="GO:1902600">
    <property type="term" value="P:proton transmembrane transport"/>
    <property type="evidence" value="ECO:0007669"/>
    <property type="project" value="TreeGrafter"/>
</dbReference>
<gene>
    <name evidence="2" type="ORF">DAPK24_033120</name>
</gene>
<sequence length="351" mass="40893">MMHIGKNIGIRHIGLRFNSNLSKSIPISEITPQLSNKRIYFYALPITTKKTFIHCKYNNDIFPNGKETLENKLINKFTTIWKNFSTSDASINKKVVKIINQVLSKIPWLETCLLSIPSQKFITRKLCEDKEREEKSESESESQTTSFVTHDTIISKNLKSEDLEQFDYYYPKGLTNSKIMLETFRPEFKQQYEIHRKGIYKDLLLMPLTIPFALVPLLPNIPGFYLLYRIYCHIKVIASLKFLIGLLKDLHFKFHEVDNLTEIYLSTNDIKIQSNVLEHLALINENNSLDNPNDIEGKFLEMDEKLLISKDVAEKLCEVFDDKECTEKLMFAIEQESKHLADREANNVNDE</sequence>
<organism evidence="2 3">
    <name type="scientific">Pichia kluyveri</name>
    <name type="common">Yeast</name>
    <dbReference type="NCBI Taxonomy" id="36015"/>
    <lineage>
        <taxon>Eukaryota</taxon>
        <taxon>Fungi</taxon>
        <taxon>Dikarya</taxon>
        <taxon>Ascomycota</taxon>
        <taxon>Saccharomycotina</taxon>
        <taxon>Pichiomycetes</taxon>
        <taxon>Pichiales</taxon>
        <taxon>Pichiaceae</taxon>
        <taxon>Pichia</taxon>
    </lineage>
</organism>
<dbReference type="InterPro" id="IPR018786">
    <property type="entry name" value="Mit_KHE1"/>
</dbReference>
<keyword evidence="3" id="KW-1185">Reference proteome</keyword>
<dbReference type="PANTHER" id="PTHR28062">
    <property type="entry name" value="K+-H+ EXCHANGE-LIKE PROTEIN"/>
    <property type="match status" value="1"/>
</dbReference>
<keyword evidence="1" id="KW-1133">Transmembrane helix</keyword>
<name>A0AAV5R6T6_PICKL</name>
<dbReference type="AlphaFoldDB" id="A0AAV5R6T6"/>